<dbReference type="GO" id="GO:0005044">
    <property type="term" value="F:scavenger receptor activity"/>
    <property type="evidence" value="ECO:0007669"/>
    <property type="project" value="TreeGrafter"/>
</dbReference>
<evidence type="ECO:0000256" key="9">
    <source>
        <dbReference type="ARBA" id="ARBA00023136"/>
    </source>
</evidence>
<feature type="compositionally biased region" description="Basic and acidic residues" evidence="14">
    <location>
        <begin position="447"/>
        <end position="484"/>
    </location>
</feature>
<dbReference type="AlphaFoldDB" id="A0A9J6CNL5"/>
<organism evidence="16 17">
    <name type="scientific">Polypedilum vanderplanki</name>
    <name type="common">Sleeping chironomid midge</name>
    <dbReference type="NCBI Taxonomy" id="319348"/>
    <lineage>
        <taxon>Eukaryota</taxon>
        <taxon>Metazoa</taxon>
        <taxon>Ecdysozoa</taxon>
        <taxon>Arthropoda</taxon>
        <taxon>Hexapoda</taxon>
        <taxon>Insecta</taxon>
        <taxon>Pterygota</taxon>
        <taxon>Neoptera</taxon>
        <taxon>Endopterygota</taxon>
        <taxon>Diptera</taxon>
        <taxon>Nematocera</taxon>
        <taxon>Chironomoidea</taxon>
        <taxon>Chironomidae</taxon>
        <taxon>Chironominae</taxon>
        <taxon>Polypedilum</taxon>
        <taxon>Polypedilum</taxon>
    </lineage>
</organism>
<reference evidence="16" key="1">
    <citation type="submission" date="2021-03" db="EMBL/GenBank/DDBJ databases">
        <title>Chromosome level genome of the anhydrobiotic midge Polypedilum vanderplanki.</title>
        <authorList>
            <person name="Yoshida Y."/>
            <person name="Kikawada T."/>
            <person name="Gusev O."/>
        </authorList>
    </citation>
    <scope>NUCLEOTIDE SEQUENCE</scope>
    <source>
        <strain evidence="16">NIAS01</strain>
        <tissue evidence="16">Whole body or cell culture</tissue>
    </source>
</reference>
<accession>A0A9J6CNL5</accession>
<evidence type="ECO:0000256" key="1">
    <source>
        <dbReference type="ARBA" id="ARBA00003156"/>
    </source>
</evidence>
<keyword evidence="9 15" id="KW-0472">Membrane</keyword>
<evidence type="ECO:0000256" key="4">
    <source>
        <dbReference type="ARBA" id="ARBA00022475"/>
    </source>
</evidence>
<comment type="subcellular location">
    <subcellularLocation>
        <location evidence="2">Cell membrane</location>
        <topology evidence="2">Multi-pass membrane protein</topology>
    </subcellularLocation>
</comment>
<protein>
    <recommendedName>
        <fullName evidence="13">Sensory neuron membrane protein 1</fullName>
    </recommendedName>
</protein>
<dbReference type="PANTHER" id="PTHR11923">
    <property type="entry name" value="SCAVENGER RECEPTOR CLASS B TYPE-1 SR-B1"/>
    <property type="match status" value="1"/>
</dbReference>
<evidence type="ECO:0000256" key="14">
    <source>
        <dbReference type="SAM" id="MobiDB-lite"/>
    </source>
</evidence>
<sequence>MHFLLSILPFKFNLIPKNKSEWKEKKIIEDDEESDTVTFDMVNTFVFRPDLTEATEVGLTGNEIVTIPHLLLMGGLIATQREQEPLLGTVIEGMFELLKPKMPFLTGRLMDILFDGVLIDCSSPESFGAKAICSQLRGEKNVRVHNDTHLAFSIFGGANGTSMAKFKVYRGIKDIMKLGEVVEVNDEEETDVWFDDEDEEDDDGNVIKARKYHCNKYLGTDSTIFAPFHHQSDILYAFAPDLCRSLGASYLHKSSYNGVPTGYYGMSFGDVKSNERQHCFCRDRDADKCPPKGTMDLFPCTKAPLIASKPQFLDADEKLVNDVDGLKPNRTEHDIFLHLEMLSSTPLSAAKRLQFSMDIEPVRKVDMMSKLRPVILPLMWVEESAHLNTTYTGMFKALYTYFAINSVIKYICLLCGIAGLGLVTFRLNNKNNSEPQPIQRVVLPTKVDAEQPKVESINSERGETEKQTDENEEEKVTAIVKERY</sequence>
<dbReference type="EMBL" id="JADBJN010000001">
    <property type="protein sequence ID" value="KAG5683890.1"/>
    <property type="molecule type" value="Genomic_DNA"/>
</dbReference>
<evidence type="ECO:0000256" key="12">
    <source>
        <dbReference type="ARBA" id="ARBA00023180"/>
    </source>
</evidence>
<evidence type="ECO:0000256" key="3">
    <source>
        <dbReference type="ARBA" id="ARBA00010532"/>
    </source>
</evidence>
<gene>
    <name evidence="16" type="ORF">PVAND_013150</name>
</gene>
<evidence type="ECO:0000256" key="7">
    <source>
        <dbReference type="ARBA" id="ARBA00022725"/>
    </source>
</evidence>
<evidence type="ECO:0000313" key="16">
    <source>
        <dbReference type="EMBL" id="KAG5683890.1"/>
    </source>
</evidence>
<evidence type="ECO:0000256" key="15">
    <source>
        <dbReference type="SAM" id="Phobius"/>
    </source>
</evidence>
<dbReference type="Proteomes" id="UP001107558">
    <property type="component" value="Chromosome 1"/>
</dbReference>
<dbReference type="OrthoDB" id="10024078at2759"/>
<dbReference type="GO" id="GO:0007608">
    <property type="term" value="P:sensory perception of smell"/>
    <property type="evidence" value="ECO:0007669"/>
    <property type="project" value="UniProtKB-KW"/>
</dbReference>
<evidence type="ECO:0000256" key="6">
    <source>
        <dbReference type="ARBA" id="ARBA00022692"/>
    </source>
</evidence>
<keyword evidence="12" id="KW-0325">Glycoprotein</keyword>
<evidence type="ECO:0000256" key="10">
    <source>
        <dbReference type="ARBA" id="ARBA00023157"/>
    </source>
</evidence>
<dbReference type="GO" id="GO:0005737">
    <property type="term" value="C:cytoplasm"/>
    <property type="evidence" value="ECO:0007669"/>
    <property type="project" value="TreeGrafter"/>
</dbReference>
<feature type="transmembrane region" description="Helical" evidence="15">
    <location>
        <begin position="398"/>
        <end position="423"/>
    </location>
</feature>
<dbReference type="PANTHER" id="PTHR11923:SF69">
    <property type="entry name" value="SENSORY NEURON MEMBRANE PROTEIN 1"/>
    <property type="match status" value="1"/>
</dbReference>
<keyword evidence="11" id="KW-0675">Receptor</keyword>
<keyword evidence="7" id="KW-0552">Olfaction</keyword>
<evidence type="ECO:0000256" key="2">
    <source>
        <dbReference type="ARBA" id="ARBA00004651"/>
    </source>
</evidence>
<evidence type="ECO:0000313" key="17">
    <source>
        <dbReference type="Proteomes" id="UP001107558"/>
    </source>
</evidence>
<dbReference type="PRINTS" id="PR01609">
    <property type="entry name" value="CD36FAMILY"/>
</dbReference>
<evidence type="ECO:0000256" key="13">
    <source>
        <dbReference type="ARBA" id="ARBA00040646"/>
    </source>
</evidence>
<evidence type="ECO:0000256" key="8">
    <source>
        <dbReference type="ARBA" id="ARBA00022989"/>
    </source>
</evidence>
<keyword evidence="10" id="KW-1015">Disulfide bond</keyword>
<feature type="region of interest" description="Disordered" evidence="14">
    <location>
        <begin position="445"/>
        <end position="484"/>
    </location>
</feature>
<dbReference type="GO" id="GO:0005886">
    <property type="term" value="C:plasma membrane"/>
    <property type="evidence" value="ECO:0007669"/>
    <property type="project" value="UniProtKB-SubCell"/>
</dbReference>
<proteinExistence type="inferred from homology"/>
<dbReference type="InterPro" id="IPR002159">
    <property type="entry name" value="CD36_fam"/>
</dbReference>
<evidence type="ECO:0000256" key="11">
    <source>
        <dbReference type="ARBA" id="ARBA00023170"/>
    </source>
</evidence>
<comment type="function">
    <text evidence="1">Plays an olfactory role that is not restricted to pheromone sensitivity.</text>
</comment>
<evidence type="ECO:0000256" key="5">
    <source>
        <dbReference type="ARBA" id="ARBA00022606"/>
    </source>
</evidence>
<dbReference type="Pfam" id="PF01130">
    <property type="entry name" value="CD36"/>
    <property type="match status" value="1"/>
</dbReference>
<keyword evidence="4" id="KW-1003">Cell membrane</keyword>
<keyword evidence="6 15" id="KW-0812">Transmembrane</keyword>
<comment type="caution">
    <text evidence="16">The sequence shown here is derived from an EMBL/GenBank/DDBJ whole genome shotgun (WGS) entry which is preliminary data.</text>
</comment>
<keyword evidence="5" id="KW-0716">Sensory transduction</keyword>
<keyword evidence="17" id="KW-1185">Reference proteome</keyword>
<comment type="similarity">
    <text evidence="3">Belongs to the CD36 family.</text>
</comment>
<keyword evidence="8 15" id="KW-1133">Transmembrane helix</keyword>
<name>A0A9J6CNL5_POLVA</name>